<feature type="domain" description="AAA+ ATPase" evidence="1">
    <location>
        <begin position="4"/>
        <end position="174"/>
    </location>
</feature>
<evidence type="ECO:0000259" key="1">
    <source>
        <dbReference type="SMART" id="SM00382"/>
    </source>
</evidence>
<dbReference type="InterPro" id="IPR027417">
    <property type="entry name" value="P-loop_NTPase"/>
</dbReference>
<dbReference type="STRING" id="1499966.U14_00636"/>
<evidence type="ECO:0000313" key="3">
    <source>
        <dbReference type="Proteomes" id="UP000030700"/>
    </source>
</evidence>
<dbReference type="InterPro" id="IPR003593">
    <property type="entry name" value="AAA+_ATPase"/>
</dbReference>
<accession>A0A0S6VW96</accession>
<dbReference type="SMART" id="SM00382">
    <property type="entry name" value="AAA"/>
    <property type="match status" value="1"/>
</dbReference>
<gene>
    <name evidence="2" type="ORF">U14_00636</name>
</gene>
<reference evidence="2" key="1">
    <citation type="journal article" date="2015" name="PeerJ">
        <title>First genomic representation of candidate bacterial phylum KSB3 points to enhanced environmental sensing as a trigger of wastewater bulking.</title>
        <authorList>
            <person name="Sekiguchi Y."/>
            <person name="Ohashi A."/>
            <person name="Parks D.H."/>
            <person name="Yamauchi T."/>
            <person name="Tyson G.W."/>
            <person name="Hugenholtz P."/>
        </authorList>
    </citation>
    <scope>NUCLEOTIDE SEQUENCE [LARGE SCALE GENOMIC DNA]</scope>
</reference>
<sequence>MNGNGLTMMMLGPRGVGKTTMLALMYKGLVEGTLKSSFDFRAAQNTAVELDDAFIQLTQILDQPTFMKSGIEPLLGPTLGIHRRKFSVFFEGSKRFDFVFCDYPGEVTTSDEESADFKEFQGLLNQAIVIVNVLDGAVLMEGSDAFRKRVNRPFIISELLKPALDDEQDHLLIFIITKCEKWLQDQQGRNELQAAFEKHHKEVLHVIENRNKRNVAGVLMPVKTLGCVEFSEVRNYNKPNEEIIFVRNNKPFHYEGVEQALRYALAFALAEHDKSTGWLKILLDMILGKDVVFRNALAQFANQRNKTFPMYGNVSLIGL</sequence>
<dbReference type="HOGENOM" id="CLU_053839_0_0_0"/>
<evidence type="ECO:0000313" key="2">
    <source>
        <dbReference type="EMBL" id="GAK49414.1"/>
    </source>
</evidence>
<proteinExistence type="predicted"/>
<keyword evidence="3" id="KW-1185">Reference proteome</keyword>
<name>A0A0S6VW96_9BACT</name>
<dbReference type="EMBL" id="DF820455">
    <property type="protein sequence ID" value="GAK49414.1"/>
    <property type="molecule type" value="Genomic_DNA"/>
</dbReference>
<dbReference type="Gene3D" id="3.40.50.300">
    <property type="entry name" value="P-loop containing nucleotide triphosphate hydrolases"/>
    <property type="match status" value="1"/>
</dbReference>
<dbReference type="AlphaFoldDB" id="A0A0S6VW96"/>
<dbReference type="Proteomes" id="UP000030700">
    <property type="component" value="Unassembled WGS sequence"/>
</dbReference>
<organism evidence="2">
    <name type="scientific">Candidatus Moduliflexus flocculans</name>
    <dbReference type="NCBI Taxonomy" id="1499966"/>
    <lineage>
        <taxon>Bacteria</taxon>
        <taxon>Candidatus Moduliflexota</taxon>
        <taxon>Candidatus Moduliflexia</taxon>
        <taxon>Candidatus Moduliflexales</taxon>
        <taxon>Candidatus Moduliflexaceae</taxon>
    </lineage>
</organism>
<dbReference type="SUPFAM" id="SSF52540">
    <property type="entry name" value="P-loop containing nucleoside triphosphate hydrolases"/>
    <property type="match status" value="1"/>
</dbReference>
<protein>
    <recommendedName>
        <fullName evidence="1">AAA+ ATPase domain-containing protein</fullName>
    </recommendedName>
</protein>